<dbReference type="EMBL" id="FZNW01000008">
    <property type="protein sequence ID" value="SNR52019.1"/>
    <property type="molecule type" value="Genomic_DNA"/>
</dbReference>
<dbReference type="AlphaFoldDB" id="A0A238X2F6"/>
<gene>
    <name evidence="4" type="ORF">SAMN06265360_108117</name>
</gene>
<dbReference type="InterPro" id="IPR002935">
    <property type="entry name" value="SAM_O-MeTrfase"/>
</dbReference>
<keyword evidence="3" id="KW-0949">S-adenosyl-L-methionine</keyword>
<dbReference type="OrthoDB" id="9799672at2"/>
<evidence type="ECO:0000256" key="3">
    <source>
        <dbReference type="ARBA" id="ARBA00022691"/>
    </source>
</evidence>
<evidence type="ECO:0000256" key="1">
    <source>
        <dbReference type="ARBA" id="ARBA00022603"/>
    </source>
</evidence>
<dbReference type="Proteomes" id="UP000198348">
    <property type="component" value="Unassembled WGS sequence"/>
</dbReference>
<evidence type="ECO:0000313" key="4">
    <source>
        <dbReference type="EMBL" id="SNR52019.1"/>
    </source>
</evidence>
<keyword evidence="5" id="KW-1185">Reference proteome</keyword>
<evidence type="ECO:0000313" key="5">
    <source>
        <dbReference type="Proteomes" id="UP000198348"/>
    </source>
</evidence>
<sequence>MSSTAWTDVDEYVADLLIGRDENLAEALQACEDAGLPPISVSAAQGQFLNLLATIQGAGKILEIGTLGGYSTIWLGRALPADGTLVTLEVDPTHAAVAESNVVAAGLGSRVDIRVGNALETLPQLEVEGAGPFDLVFIDADKPSIPEYVTWALRLARSGAVIVVDNVVRGGAVLDSDSDDPTVRGVRAMNELIAAEPRLTATVLQTVGSKGYDGFALAVVDAKSA</sequence>
<keyword evidence="1 4" id="KW-0489">Methyltransferase</keyword>
<dbReference type="PROSITE" id="PS51682">
    <property type="entry name" value="SAM_OMT_I"/>
    <property type="match status" value="1"/>
</dbReference>
<dbReference type="InterPro" id="IPR050362">
    <property type="entry name" value="Cation-dep_OMT"/>
</dbReference>
<protein>
    <submittedName>
        <fullName evidence="4">Predicted O-methyltransferase YrrM</fullName>
    </submittedName>
</protein>
<dbReference type="CDD" id="cd02440">
    <property type="entry name" value="AdoMet_MTases"/>
    <property type="match status" value="1"/>
</dbReference>
<proteinExistence type="predicted"/>
<dbReference type="GO" id="GO:0008171">
    <property type="term" value="F:O-methyltransferase activity"/>
    <property type="evidence" value="ECO:0007669"/>
    <property type="project" value="InterPro"/>
</dbReference>
<reference evidence="5" key="1">
    <citation type="submission" date="2017-06" db="EMBL/GenBank/DDBJ databases">
        <authorList>
            <person name="Varghese N."/>
            <person name="Submissions S."/>
        </authorList>
    </citation>
    <scope>NUCLEOTIDE SEQUENCE [LARGE SCALE GENOMIC DNA]</scope>
    <source>
        <strain evidence="5">DSM 45207</strain>
    </source>
</reference>
<keyword evidence="2 4" id="KW-0808">Transferase</keyword>
<accession>A0A238X2F6</accession>
<dbReference type="RefSeq" id="WP_089301173.1">
    <property type="nucleotide sequence ID" value="NZ_FZNW01000008.1"/>
</dbReference>
<dbReference type="GO" id="GO:0008757">
    <property type="term" value="F:S-adenosylmethionine-dependent methyltransferase activity"/>
    <property type="evidence" value="ECO:0007669"/>
    <property type="project" value="TreeGrafter"/>
</dbReference>
<dbReference type="Gene3D" id="3.40.50.150">
    <property type="entry name" value="Vaccinia Virus protein VP39"/>
    <property type="match status" value="1"/>
</dbReference>
<organism evidence="4 5">
    <name type="scientific">Haloechinothrix alba</name>
    <dbReference type="NCBI Taxonomy" id="664784"/>
    <lineage>
        <taxon>Bacteria</taxon>
        <taxon>Bacillati</taxon>
        <taxon>Actinomycetota</taxon>
        <taxon>Actinomycetes</taxon>
        <taxon>Pseudonocardiales</taxon>
        <taxon>Pseudonocardiaceae</taxon>
        <taxon>Haloechinothrix</taxon>
    </lineage>
</organism>
<dbReference type="InterPro" id="IPR029063">
    <property type="entry name" value="SAM-dependent_MTases_sf"/>
</dbReference>
<dbReference type="Pfam" id="PF01596">
    <property type="entry name" value="Methyltransf_3"/>
    <property type="match status" value="1"/>
</dbReference>
<dbReference type="PANTHER" id="PTHR10509:SF14">
    <property type="entry name" value="CAFFEOYL-COA O-METHYLTRANSFERASE 3-RELATED"/>
    <property type="match status" value="1"/>
</dbReference>
<name>A0A238X2F6_9PSEU</name>
<dbReference type="GO" id="GO:0032259">
    <property type="term" value="P:methylation"/>
    <property type="evidence" value="ECO:0007669"/>
    <property type="project" value="UniProtKB-KW"/>
</dbReference>
<dbReference type="SUPFAM" id="SSF53335">
    <property type="entry name" value="S-adenosyl-L-methionine-dependent methyltransferases"/>
    <property type="match status" value="1"/>
</dbReference>
<dbReference type="PANTHER" id="PTHR10509">
    <property type="entry name" value="O-METHYLTRANSFERASE-RELATED"/>
    <property type="match status" value="1"/>
</dbReference>
<evidence type="ECO:0000256" key="2">
    <source>
        <dbReference type="ARBA" id="ARBA00022679"/>
    </source>
</evidence>